<dbReference type="InterPro" id="IPR046531">
    <property type="entry name" value="DUF6596"/>
</dbReference>
<name>A0A5B8LIZ3_9SPHN</name>
<dbReference type="GO" id="GO:0016987">
    <property type="term" value="F:sigma factor activity"/>
    <property type="evidence" value="ECO:0007669"/>
    <property type="project" value="InterPro"/>
</dbReference>
<dbReference type="InterPro" id="IPR013249">
    <property type="entry name" value="RNA_pol_sigma70_r4_t2"/>
</dbReference>
<dbReference type="InterPro" id="IPR011990">
    <property type="entry name" value="TPR-like_helical_dom_sf"/>
</dbReference>
<keyword evidence="5" id="KW-1185">Reference proteome</keyword>
<gene>
    <name evidence="4" type="ORF">FPZ24_09990</name>
</gene>
<evidence type="ECO:0000259" key="2">
    <source>
        <dbReference type="Pfam" id="PF08281"/>
    </source>
</evidence>
<dbReference type="GO" id="GO:0006352">
    <property type="term" value="P:DNA-templated transcription initiation"/>
    <property type="evidence" value="ECO:0007669"/>
    <property type="project" value="InterPro"/>
</dbReference>
<evidence type="ECO:0000259" key="1">
    <source>
        <dbReference type="Pfam" id="PF04542"/>
    </source>
</evidence>
<dbReference type="PANTHER" id="PTHR47756:SF2">
    <property type="entry name" value="BLL6612 PROTEIN"/>
    <property type="match status" value="1"/>
</dbReference>
<dbReference type="Gene3D" id="1.10.10.10">
    <property type="entry name" value="Winged helix-like DNA-binding domain superfamily/Winged helix DNA-binding domain"/>
    <property type="match status" value="1"/>
</dbReference>
<dbReference type="SUPFAM" id="SSF88659">
    <property type="entry name" value="Sigma3 and sigma4 domains of RNA polymerase sigma factors"/>
    <property type="match status" value="1"/>
</dbReference>
<dbReference type="SUPFAM" id="SSF48452">
    <property type="entry name" value="TPR-like"/>
    <property type="match status" value="1"/>
</dbReference>
<protein>
    <submittedName>
        <fullName evidence="4">RNA polymerase sigma factor</fullName>
    </submittedName>
</protein>
<dbReference type="AlphaFoldDB" id="A0A5B8LIZ3"/>
<accession>A0A5B8LIZ3</accession>
<organism evidence="4 5">
    <name type="scientific">Sphingomonas panacisoli</name>
    <dbReference type="NCBI Taxonomy" id="1813879"/>
    <lineage>
        <taxon>Bacteria</taxon>
        <taxon>Pseudomonadati</taxon>
        <taxon>Pseudomonadota</taxon>
        <taxon>Alphaproteobacteria</taxon>
        <taxon>Sphingomonadales</taxon>
        <taxon>Sphingomonadaceae</taxon>
        <taxon>Sphingomonas</taxon>
    </lineage>
</organism>
<dbReference type="SUPFAM" id="SSF88946">
    <property type="entry name" value="Sigma2 domain of RNA polymerase sigma factors"/>
    <property type="match status" value="1"/>
</dbReference>
<dbReference type="Proteomes" id="UP000315673">
    <property type="component" value="Chromosome"/>
</dbReference>
<dbReference type="Pfam" id="PF08281">
    <property type="entry name" value="Sigma70_r4_2"/>
    <property type="match status" value="1"/>
</dbReference>
<dbReference type="InterPro" id="IPR013325">
    <property type="entry name" value="RNA_pol_sigma_r2"/>
</dbReference>
<dbReference type="PANTHER" id="PTHR47756">
    <property type="entry name" value="BLL6612 PROTEIN-RELATED"/>
    <property type="match status" value="1"/>
</dbReference>
<dbReference type="Pfam" id="PF20239">
    <property type="entry name" value="DUF6596"/>
    <property type="match status" value="1"/>
</dbReference>
<evidence type="ECO:0000313" key="5">
    <source>
        <dbReference type="Proteomes" id="UP000315673"/>
    </source>
</evidence>
<dbReference type="Gene3D" id="1.25.40.10">
    <property type="entry name" value="Tetratricopeptide repeat domain"/>
    <property type="match status" value="1"/>
</dbReference>
<dbReference type="InterPro" id="IPR013324">
    <property type="entry name" value="RNA_pol_sigma_r3/r4-like"/>
</dbReference>
<dbReference type="InterPro" id="IPR007627">
    <property type="entry name" value="RNA_pol_sigma70_r2"/>
</dbReference>
<dbReference type="InterPro" id="IPR036388">
    <property type="entry name" value="WH-like_DNA-bd_sf"/>
</dbReference>
<dbReference type="EMBL" id="CP042306">
    <property type="protein sequence ID" value="QDZ07775.1"/>
    <property type="molecule type" value="Genomic_DNA"/>
</dbReference>
<sequence>MMPLDRAVRTHGARVVAALAARFRDLDLAEDGFAEACARAVGAWAQGEPDNPAGWLFRVAERAALDILRRRAVRDGAALPPLEPEPTAEELMAARPDIPDERLRLIFVCCHPAIHPEARAALTLRLVCGLSAQEIARAFLIAEPALLQRLTRAKRKIAAAGVPFEIPGPDHWAERLDAVLSTIEVAYAHAHADGAATGLHAGYAAEMRVVTATLATMLPKEAEVHALAAMVRFAEARRPARVDDMGAMVPLSEQDPALWDTALIADAQRYLRTALGRPLTARTLQALIHAEWCLRTSLDDPAPWPAILILYDALLAHRDDPLTRLNRAVALAEMRGPAAALEDVDALSHSGLATYLPYHAVRADLLTRLGLYDAACEAYDAALALGPGDAERNWLAAKLAEVGR</sequence>
<feature type="domain" description="RNA polymerase sigma-70 region 2" evidence="1">
    <location>
        <begin position="8"/>
        <end position="72"/>
    </location>
</feature>
<dbReference type="Pfam" id="PF04542">
    <property type="entry name" value="Sigma70_r2"/>
    <property type="match status" value="1"/>
</dbReference>
<feature type="domain" description="DUF6596" evidence="3">
    <location>
        <begin position="175"/>
        <end position="274"/>
    </location>
</feature>
<dbReference type="GO" id="GO:0003677">
    <property type="term" value="F:DNA binding"/>
    <property type="evidence" value="ECO:0007669"/>
    <property type="project" value="InterPro"/>
</dbReference>
<evidence type="ECO:0000259" key="3">
    <source>
        <dbReference type="Pfam" id="PF20239"/>
    </source>
</evidence>
<dbReference type="OrthoDB" id="9780299at2"/>
<feature type="domain" description="RNA polymerase sigma factor 70 region 4 type 2" evidence="2">
    <location>
        <begin position="107"/>
        <end position="157"/>
    </location>
</feature>
<reference evidence="4 5" key="1">
    <citation type="submission" date="2019-07" db="EMBL/GenBank/DDBJ databases">
        <title>Full genome sequence of Sphingomonas sp. 4R-6-7(HKS19).</title>
        <authorList>
            <person name="Im W.-T."/>
        </authorList>
    </citation>
    <scope>NUCLEOTIDE SEQUENCE [LARGE SCALE GENOMIC DNA]</scope>
    <source>
        <strain evidence="4 5">HKS19</strain>
    </source>
</reference>
<proteinExistence type="predicted"/>
<dbReference type="Gene3D" id="1.10.1740.10">
    <property type="match status" value="1"/>
</dbReference>
<evidence type="ECO:0000313" key="4">
    <source>
        <dbReference type="EMBL" id="QDZ07775.1"/>
    </source>
</evidence>
<dbReference type="KEGG" id="spai:FPZ24_09990"/>